<reference evidence="3" key="1">
    <citation type="journal article" date="2019" name="MBio">
        <title>Virus Genomes from Deep Sea Sediments Expand the Ocean Megavirome and Support Independent Origins of Viral Gigantism.</title>
        <authorList>
            <person name="Backstrom D."/>
            <person name="Yutin N."/>
            <person name="Jorgensen S.L."/>
            <person name="Dharamshi J."/>
            <person name="Homa F."/>
            <person name="Zaremba-Niedwiedzka K."/>
            <person name="Spang A."/>
            <person name="Wolf Y.I."/>
            <person name="Koonin E.V."/>
            <person name="Ettema T.J."/>
        </authorList>
    </citation>
    <scope>NUCLEOTIDE SEQUENCE</scope>
</reference>
<dbReference type="InterPro" id="IPR023210">
    <property type="entry name" value="NADP_OxRdtase_dom"/>
</dbReference>
<organism evidence="3">
    <name type="scientific">Mimivirus LCMiAC01</name>
    <dbReference type="NCBI Taxonomy" id="2506608"/>
    <lineage>
        <taxon>Viruses</taxon>
        <taxon>Varidnaviria</taxon>
        <taxon>Bamfordvirae</taxon>
        <taxon>Nucleocytoviricota</taxon>
        <taxon>Megaviricetes</taxon>
        <taxon>Imitervirales</taxon>
        <taxon>Mimiviridae</taxon>
        <taxon>Klosneuvirinae</taxon>
    </lineage>
</organism>
<dbReference type="PANTHER" id="PTHR43827:SF13">
    <property type="entry name" value="ALDO_KETO REDUCTASE FAMILY PROTEIN"/>
    <property type="match status" value="1"/>
</dbReference>
<name>A0A481YZS8_9VIRU</name>
<accession>A0A481YZS8</accession>
<dbReference type="InterPro" id="IPR018170">
    <property type="entry name" value="Aldo/ket_reductase_CS"/>
</dbReference>
<evidence type="ECO:0000259" key="2">
    <source>
        <dbReference type="Pfam" id="PF00248"/>
    </source>
</evidence>
<feature type="domain" description="NADP-dependent oxidoreductase" evidence="2">
    <location>
        <begin position="7"/>
        <end position="271"/>
    </location>
</feature>
<dbReference type="SUPFAM" id="SSF51430">
    <property type="entry name" value="NAD(P)-linked oxidoreductase"/>
    <property type="match status" value="1"/>
</dbReference>
<dbReference type="PRINTS" id="PR00069">
    <property type="entry name" value="ALDKETRDTASE"/>
</dbReference>
<dbReference type="GO" id="GO:0016616">
    <property type="term" value="F:oxidoreductase activity, acting on the CH-OH group of donors, NAD or NADP as acceptor"/>
    <property type="evidence" value="ECO:0007669"/>
    <property type="project" value="UniProtKB-ARBA"/>
</dbReference>
<dbReference type="PROSITE" id="PS00798">
    <property type="entry name" value="ALDOKETO_REDUCTASE_1"/>
    <property type="match status" value="1"/>
</dbReference>
<dbReference type="CDD" id="cd19071">
    <property type="entry name" value="AKR_AKR1-5-like"/>
    <property type="match status" value="1"/>
</dbReference>
<evidence type="ECO:0000256" key="1">
    <source>
        <dbReference type="ARBA" id="ARBA00023002"/>
    </source>
</evidence>
<dbReference type="EMBL" id="MK500389">
    <property type="protein sequence ID" value="QBK88421.1"/>
    <property type="molecule type" value="Genomic_DNA"/>
</dbReference>
<dbReference type="Gene3D" id="3.20.20.100">
    <property type="entry name" value="NADP-dependent oxidoreductase domain"/>
    <property type="match status" value="1"/>
</dbReference>
<dbReference type="InterPro" id="IPR020471">
    <property type="entry name" value="AKR"/>
</dbReference>
<evidence type="ECO:0000313" key="3">
    <source>
        <dbReference type="EMBL" id="QBK88421.1"/>
    </source>
</evidence>
<dbReference type="FunFam" id="3.20.20.100:FF:000002">
    <property type="entry name" value="2,5-diketo-D-gluconic acid reductase A"/>
    <property type="match status" value="1"/>
</dbReference>
<keyword evidence="1" id="KW-0560">Oxidoreductase</keyword>
<dbReference type="PANTHER" id="PTHR43827">
    <property type="entry name" value="2,5-DIKETO-D-GLUCONIC ACID REDUCTASE"/>
    <property type="match status" value="1"/>
</dbReference>
<sequence>MDHVPIIGFGTYRLDNETTYKMVKEALKLGYRHIDTAQLYRNEESVGKAINDIINDKSNNIRREDIFITTKIWLSNIKNGRKGIIKSIMNSLAKLNVSYIDLLLIHKPVNKKVLESWSVLEDIYNGKIKGLNGNIKRIGVSNFNIKHLQIIMKSSNKCEHRERVPVKPYANQVEITPFCKQKEIVDFCEKNNIKIISHSSLTKGHMFHHILLNELEEKYKRSSAQILLKWAILKRYCVLPRTSNKEHLKENFNLNFCIDSKDIEKLDNINEFYSTHKIY</sequence>
<dbReference type="Pfam" id="PF00248">
    <property type="entry name" value="Aldo_ket_red"/>
    <property type="match status" value="1"/>
</dbReference>
<proteinExistence type="predicted"/>
<dbReference type="InterPro" id="IPR036812">
    <property type="entry name" value="NAD(P)_OxRdtase_dom_sf"/>
</dbReference>
<protein>
    <submittedName>
        <fullName evidence="3">Aldo/keto reductase family protein</fullName>
    </submittedName>
</protein>
<gene>
    <name evidence="3" type="ORF">LCMiAC01_00850</name>
</gene>
<dbReference type="PIRSF" id="PIRSF000097">
    <property type="entry name" value="AKR"/>
    <property type="match status" value="1"/>
</dbReference>